<dbReference type="Proteomes" id="UP000054007">
    <property type="component" value="Unassembled WGS sequence"/>
</dbReference>
<evidence type="ECO:0008006" key="3">
    <source>
        <dbReference type="Google" id="ProtNLM"/>
    </source>
</evidence>
<keyword evidence="2" id="KW-1185">Reference proteome</keyword>
<dbReference type="AlphaFoldDB" id="A0A0D7AYP7"/>
<reference evidence="1 2" key="1">
    <citation type="journal article" date="2015" name="Fungal Genet. Biol.">
        <title>Evolution of novel wood decay mechanisms in Agaricales revealed by the genome sequences of Fistulina hepatica and Cylindrobasidium torrendii.</title>
        <authorList>
            <person name="Floudas D."/>
            <person name="Held B.W."/>
            <person name="Riley R."/>
            <person name="Nagy L.G."/>
            <person name="Koehler G."/>
            <person name="Ransdell A.S."/>
            <person name="Younus H."/>
            <person name="Chow J."/>
            <person name="Chiniquy J."/>
            <person name="Lipzen A."/>
            <person name="Tritt A."/>
            <person name="Sun H."/>
            <person name="Haridas S."/>
            <person name="LaButti K."/>
            <person name="Ohm R.A."/>
            <person name="Kues U."/>
            <person name="Blanchette R.A."/>
            <person name="Grigoriev I.V."/>
            <person name="Minto R.E."/>
            <person name="Hibbett D.S."/>
        </authorList>
    </citation>
    <scope>NUCLEOTIDE SEQUENCE [LARGE SCALE GENOMIC DNA]</scope>
    <source>
        <strain evidence="1 2">FP15055 ss-10</strain>
    </source>
</reference>
<dbReference type="EMBL" id="KN880728">
    <property type="protein sequence ID" value="KIY63019.1"/>
    <property type="molecule type" value="Genomic_DNA"/>
</dbReference>
<gene>
    <name evidence="1" type="ORF">CYLTODRAFT_414332</name>
</gene>
<protein>
    <recommendedName>
        <fullName evidence="3">C2H2-type domain-containing protein</fullName>
    </recommendedName>
</protein>
<evidence type="ECO:0000313" key="1">
    <source>
        <dbReference type="EMBL" id="KIY63019.1"/>
    </source>
</evidence>
<accession>A0A0D7AYP7</accession>
<evidence type="ECO:0000313" key="2">
    <source>
        <dbReference type="Proteomes" id="UP000054007"/>
    </source>
</evidence>
<proteinExistence type="predicted"/>
<dbReference type="OrthoDB" id="3258262at2759"/>
<organism evidence="1 2">
    <name type="scientific">Cylindrobasidium torrendii FP15055 ss-10</name>
    <dbReference type="NCBI Taxonomy" id="1314674"/>
    <lineage>
        <taxon>Eukaryota</taxon>
        <taxon>Fungi</taxon>
        <taxon>Dikarya</taxon>
        <taxon>Basidiomycota</taxon>
        <taxon>Agaricomycotina</taxon>
        <taxon>Agaricomycetes</taxon>
        <taxon>Agaricomycetidae</taxon>
        <taxon>Agaricales</taxon>
        <taxon>Marasmiineae</taxon>
        <taxon>Physalacriaceae</taxon>
        <taxon>Cylindrobasidium</taxon>
    </lineage>
</organism>
<name>A0A0D7AYP7_9AGAR</name>
<sequence length="505" mass="55926">MSSLSMKSVIAFPSLERLEEINRCATPPGSPTSAKFSVPSAKDSVFSAKSRNYKRLGTYFDPAACADLVAAIGAELDMNEGLRRRNRGPKPLTIRTEFTPTKAQRYAQQYREFGRIEDDEDSEGVASDADTTLVERAGRCGGCKNQLGSPTDILSDMEDWWPLSIESVLLAEPETAGSECSDEPCSPLTPREVSMMHDAACVEIIKQKSKEADAYFASESLSPMDRVGCPIEECLDELVGVHALKMHLAVHEIADEVDRMPFDCSGCDVRFASVPALNYHICPNEPEVPMSPIIVLDRHSRPIVVMGDEQDIIQVMYLCVQSFDTGMGLPSAGPTYVLSASSGIASLSLTLLVPSREYSDATCNTVTTNREVPVPGQLEARLRCHESNSGEDPVDLWSRDEERGMVDVWWTSLDCQREMKTLITWVELETFFCVRFPEPSGLADTFGLDFFFSHFTIIRKGQQLSSLWDEGCWLDAKISALKNVSPPVDLDCETGSPFFVDYDRK</sequence>